<sequence length="436" mass="51255">MKKEDVFNKTSKEILAPALNDFVLWILDKAQNNGIRRLYFLARDGYLMYRCAGIYVERFHLPIECRYLCCSRYSLRLPMYHRDMGAALDYICRGGTEVTLDRILDRSGIKEEEKRITLERLGMTGQRKKPISYPHLKRIRQKLEDCPFFLKAVETNSREKLPSLLGYLEQEGLTEEVPIALVDSGWTGSMQKEICQALGILGKKGRLTGYYWGLYELPKGVRREDYHCYYFSPEAGLRKKVYFSNSLFESIFSAPQGMTTGYEKVQGRWRPVYARTDEERKRFLEELEKILLEYARNQAASMKHIEDSHLIRDRQETEKSLSRFMGKPEFQEAQIFGNQPFSDDIFDTGDQTAAGRMTEEELKANHVWNKMGKMSGFSSGYVKESPWYEGSAVLYGKRPGYHIFMYHLYKYLLYLKKETDFKYREKKKLFHPKRNL</sequence>
<evidence type="ECO:0000313" key="1">
    <source>
        <dbReference type="EMBL" id="HJD40238.1"/>
    </source>
</evidence>
<comment type="caution">
    <text evidence="1">The sequence shown here is derived from an EMBL/GenBank/DDBJ whole genome shotgun (WGS) entry which is preliminary data.</text>
</comment>
<protein>
    <submittedName>
        <fullName evidence="1">Uncharacterized protein</fullName>
    </submittedName>
</protein>
<dbReference type="AlphaFoldDB" id="A0A9D2RBU4"/>
<dbReference type="EMBL" id="DWUX01000171">
    <property type="protein sequence ID" value="HJD40238.1"/>
    <property type="molecule type" value="Genomic_DNA"/>
</dbReference>
<evidence type="ECO:0000313" key="2">
    <source>
        <dbReference type="Proteomes" id="UP000823850"/>
    </source>
</evidence>
<proteinExistence type="predicted"/>
<reference evidence="1" key="1">
    <citation type="journal article" date="2021" name="PeerJ">
        <title>Extensive microbial diversity within the chicken gut microbiome revealed by metagenomics and culture.</title>
        <authorList>
            <person name="Gilroy R."/>
            <person name="Ravi A."/>
            <person name="Getino M."/>
            <person name="Pursley I."/>
            <person name="Horton D.L."/>
            <person name="Alikhan N.F."/>
            <person name="Baker D."/>
            <person name="Gharbi K."/>
            <person name="Hall N."/>
            <person name="Watson M."/>
            <person name="Adriaenssens E.M."/>
            <person name="Foster-Nyarko E."/>
            <person name="Jarju S."/>
            <person name="Secka A."/>
            <person name="Antonio M."/>
            <person name="Oren A."/>
            <person name="Chaudhuri R.R."/>
            <person name="La Ragione R."/>
            <person name="Hildebrand F."/>
            <person name="Pallen M.J."/>
        </authorList>
    </citation>
    <scope>NUCLEOTIDE SEQUENCE</scope>
    <source>
        <strain evidence="1">ChiW19-6364</strain>
    </source>
</reference>
<reference evidence="1" key="2">
    <citation type="submission" date="2021-04" db="EMBL/GenBank/DDBJ databases">
        <authorList>
            <person name="Gilroy R."/>
        </authorList>
    </citation>
    <scope>NUCLEOTIDE SEQUENCE</scope>
    <source>
        <strain evidence="1">ChiW19-6364</strain>
    </source>
</reference>
<organism evidence="1 2">
    <name type="scientific">Candidatus Blautia stercoripullorum</name>
    <dbReference type="NCBI Taxonomy" id="2838502"/>
    <lineage>
        <taxon>Bacteria</taxon>
        <taxon>Bacillati</taxon>
        <taxon>Bacillota</taxon>
        <taxon>Clostridia</taxon>
        <taxon>Lachnospirales</taxon>
        <taxon>Lachnospiraceae</taxon>
        <taxon>Blautia</taxon>
    </lineage>
</organism>
<name>A0A9D2RBU4_9FIRM</name>
<gene>
    <name evidence="1" type="ORF">H9913_09430</name>
</gene>
<dbReference type="Proteomes" id="UP000823850">
    <property type="component" value="Unassembled WGS sequence"/>
</dbReference>
<accession>A0A9D2RBU4</accession>